<keyword evidence="4" id="KW-1133">Transmembrane helix</keyword>
<feature type="transmembrane region" description="Helical" evidence="4">
    <location>
        <begin position="77"/>
        <end position="101"/>
    </location>
</feature>
<evidence type="ECO:0000313" key="6">
    <source>
        <dbReference type="EMBL" id="KAL2816839.1"/>
    </source>
</evidence>
<feature type="transmembrane region" description="Helical" evidence="4">
    <location>
        <begin position="412"/>
        <end position="429"/>
    </location>
</feature>
<feature type="transmembrane region" description="Helical" evidence="4">
    <location>
        <begin position="337"/>
        <end position="360"/>
    </location>
</feature>
<dbReference type="PANTHER" id="PTHR11360">
    <property type="entry name" value="MONOCARBOXYLATE TRANSPORTER"/>
    <property type="match status" value="1"/>
</dbReference>
<evidence type="ECO:0000313" key="7">
    <source>
        <dbReference type="Proteomes" id="UP001610335"/>
    </source>
</evidence>
<dbReference type="InterPro" id="IPR011701">
    <property type="entry name" value="MFS"/>
</dbReference>
<reference evidence="6 7" key="1">
    <citation type="submission" date="2024-07" db="EMBL/GenBank/DDBJ databases">
        <title>Section-level genome sequencing and comparative genomics of Aspergillus sections Usti and Cavernicolus.</title>
        <authorList>
            <consortium name="Lawrence Berkeley National Laboratory"/>
            <person name="Nybo J.L."/>
            <person name="Vesth T.C."/>
            <person name="Theobald S."/>
            <person name="Frisvad J.C."/>
            <person name="Larsen T.O."/>
            <person name="Kjaerboelling I."/>
            <person name="Rothschild-Mancinelli K."/>
            <person name="Lyhne E.K."/>
            <person name="Kogle M.E."/>
            <person name="Barry K."/>
            <person name="Clum A."/>
            <person name="Na H."/>
            <person name="Ledsgaard L."/>
            <person name="Lin J."/>
            <person name="Lipzen A."/>
            <person name="Kuo A."/>
            <person name="Riley R."/>
            <person name="Mondo S."/>
            <person name="LaButti K."/>
            <person name="Haridas S."/>
            <person name="Pangalinan J."/>
            <person name="Salamov A.A."/>
            <person name="Simmons B.A."/>
            <person name="Magnuson J.K."/>
            <person name="Chen J."/>
            <person name="Drula E."/>
            <person name="Henrissat B."/>
            <person name="Wiebenga A."/>
            <person name="Lubbers R.J."/>
            <person name="Gomes A.C."/>
            <person name="Makela M.R."/>
            <person name="Stajich J."/>
            <person name="Grigoriev I.V."/>
            <person name="Mortensen U.H."/>
            <person name="De vries R.P."/>
            <person name="Baker S.E."/>
            <person name="Andersen M.R."/>
        </authorList>
    </citation>
    <scope>NUCLEOTIDE SEQUENCE [LARGE SCALE GENOMIC DNA]</scope>
    <source>
        <strain evidence="6 7">CBS 600.67</strain>
    </source>
</reference>
<feature type="transmembrane region" description="Helical" evidence="4">
    <location>
        <begin position="197"/>
        <end position="217"/>
    </location>
</feature>
<feature type="transmembrane region" description="Helical" evidence="4">
    <location>
        <begin position="108"/>
        <end position="127"/>
    </location>
</feature>
<feature type="transmembrane region" description="Helical" evidence="4">
    <location>
        <begin position="247"/>
        <end position="269"/>
    </location>
</feature>
<evidence type="ECO:0000256" key="3">
    <source>
        <dbReference type="SAM" id="MobiDB-lite"/>
    </source>
</evidence>
<evidence type="ECO:0000256" key="2">
    <source>
        <dbReference type="ARBA" id="ARBA00006727"/>
    </source>
</evidence>
<feature type="transmembrane region" description="Helical" evidence="4">
    <location>
        <begin position="36"/>
        <end position="65"/>
    </location>
</feature>
<feature type="transmembrane region" description="Helical" evidence="4">
    <location>
        <begin position="165"/>
        <end position="185"/>
    </location>
</feature>
<comment type="similarity">
    <text evidence="2">Belongs to the major facilitator superfamily. Monocarboxylate porter (TC 2.A.1.13) family.</text>
</comment>
<keyword evidence="4" id="KW-0472">Membrane</keyword>
<gene>
    <name evidence="6" type="ORF">BDW59DRAFT_182378</name>
</gene>
<proteinExistence type="inferred from homology"/>
<dbReference type="PROSITE" id="PS50850">
    <property type="entry name" value="MFS"/>
    <property type="match status" value="1"/>
</dbReference>
<dbReference type="EMBL" id="JBFXLS010000097">
    <property type="protein sequence ID" value="KAL2816839.1"/>
    <property type="molecule type" value="Genomic_DNA"/>
</dbReference>
<dbReference type="PANTHER" id="PTHR11360:SF315">
    <property type="entry name" value="TRANSPORTER MCH2-RELATED"/>
    <property type="match status" value="1"/>
</dbReference>
<keyword evidence="7" id="KW-1185">Reference proteome</keyword>
<organism evidence="6 7">
    <name type="scientific">Aspergillus cavernicola</name>
    <dbReference type="NCBI Taxonomy" id="176166"/>
    <lineage>
        <taxon>Eukaryota</taxon>
        <taxon>Fungi</taxon>
        <taxon>Dikarya</taxon>
        <taxon>Ascomycota</taxon>
        <taxon>Pezizomycotina</taxon>
        <taxon>Eurotiomycetes</taxon>
        <taxon>Eurotiomycetidae</taxon>
        <taxon>Eurotiales</taxon>
        <taxon>Aspergillaceae</taxon>
        <taxon>Aspergillus</taxon>
        <taxon>Aspergillus subgen. Nidulantes</taxon>
    </lineage>
</organism>
<feature type="region of interest" description="Disordered" evidence="3">
    <location>
        <begin position="1"/>
        <end position="29"/>
    </location>
</feature>
<name>A0ABR4HNU9_9EURO</name>
<evidence type="ECO:0000256" key="1">
    <source>
        <dbReference type="ARBA" id="ARBA00004141"/>
    </source>
</evidence>
<dbReference type="Pfam" id="PF07690">
    <property type="entry name" value="MFS_1"/>
    <property type="match status" value="1"/>
</dbReference>
<dbReference type="Proteomes" id="UP001610335">
    <property type="component" value="Unassembled WGS sequence"/>
</dbReference>
<dbReference type="InterPro" id="IPR020846">
    <property type="entry name" value="MFS_dom"/>
</dbReference>
<comment type="subcellular location">
    <subcellularLocation>
        <location evidence="1">Membrane</location>
        <topology evidence="1">Multi-pass membrane protein</topology>
    </subcellularLocation>
</comment>
<accession>A0ABR4HNU9</accession>
<evidence type="ECO:0000259" key="5">
    <source>
        <dbReference type="PROSITE" id="PS50850"/>
    </source>
</evidence>
<protein>
    <submittedName>
        <fullName evidence="6">MFS general substrate transporter</fullName>
    </submittedName>
</protein>
<comment type="caution">
    <text evidence="6">The sequence shown here is derived from an EMBL/GenBank/DDBJ whole genome shotgun (WGS) entry which is preliminary data.</text>
</comment>
<dbReference type="SUPFAM" id="SSF103473">
    <property type="entry name" value="MFS general substrate transporter"/>
    <property type="match status" value="1"/>
</dbReference>
<feature type="compositionally biased region" description="Low complexity" evidence="3">
    <location>
        <begin position="20"/>
        <end position="29"/>
    </location>
</feature>
<dbReference type="Gene3D" id="1.20.1250.20">
    <property type="entry name" value="MFS general substrate transporter like domains"/>
    <property type="match status" value="2"/>
</dbReference>
<feature type="transmembrane region" description="Helical" evidence="4">
    <location>
        <begin position="372"/>
        <end position="392"/>
    </location>
</feature>
<keyword evidence="4" id="KW-0812">Transmembrane</keyword>
<sequence>MSQSHPPPTAKALQLRDPVSSTTPTPTDDQFPEGGYGWICVICIFLINAHTWGINSAYGVILSFYLSHDEFPGTPALSYAFVSGLSISCALLIAPIVTYLSPVLSTRVFIILGVLLETASMIGASFVTQSWQLFLSQGICFGFGMGSLFISTVGIPNQWFKRRRGVANGIVAAGSGTGGLVYSLATNRMIENLGFRWAFRVLGIISFTVNLISGLILRERRVSSSTTTTTKKKKGGLSSSLIQQPAFLGFLSWGFFSILGYIALLFSLASYARAVGLDSNTGSLASALLNLGQALGRPLVGALSDKFGRIETAAIASALCGLFCMVFWPFASREASLFAFSILAGLGAGTIWASAAAIAAELVVELRAVPGALSVLWLVLVVPGTVAEVIALQLRDPGSVQGPYFPVQMFTGVMYLAAAGSLGVVFFFARRDLLLSDG</sequence>
<evidence type="ECO:0000256" key="4">
    <source>
        <dbReference type="SAM" id="Phobius"/>
    </source>
</evidence>
<feature type="transmembrane region" description="Helical" evidence="4">
    <location>
        <begin position="133"/>
        <end position="153"/>
    </location>
</feature>
<dbReference type="InterPro" id="IPR036259">
    <property type="entry name" value="MFS_trans_sf"/>
</dbReference>
<feature type="domain" description="Major facilitator superfamily (MFS) profile" evidence="5">
    <location>
        <begin position="246"/>
        <end position="438"/>
    </location>
</feature>
<feature type="transmembrane region" description="Helical" evidence="4">
    <location>
        <begin position="312"/>
        <end position="331"/>
    </location>
</feature>
<dbReference type="InterPro" id="IPR050327">
    <property type="entry name" value="Proton-linked_MCT"/>
</dbReference>